<reference evidence="14" key="2">
    <citation type="submission" date="2023-08" db="EMBL/GenBank/DDBJ databases">
        <title>Isolation, Identification, Denitrification Characteristics of A Highly Efficient Aerobic Denitrifying Bacterial Strain DS2.</title>
        <authorList>
            <person name="Wang H."/>
        </authorList>
    </citation>
    <scope>NUCLEOTIDE SEQUENCE</scope>
    <source>
        <strain evidence="14">DS2</strain>
    </source>
</reference>
<dbReference type="InterPro" id="IPR008207">
    <property type="entry name" value="Sig_transdc_His_kin_Hpt_dom"/>
</dbReference>
<dbReference type="Pfam" id="PF02518">
    <property type="entry name" value="HATPase_c"/>
    <property type="match status" value="1"/>
</dbReference>
<dbReference type="Pfam" id="PF01584">
    <property type="entry name" value="CheW"/>
    <property type="match status" value="1"/>
</dbReference>
<dbReference type="PROSITE" id="PS50109">
    <property type="entry name" value="HIS_KIN"/>
    <property type="match status" value="1"/>
</dbReference>
<dbReference type="InterPro" id="IPR004358">
    <property type="entry name" value="Sig_transdc_His_kin-like_C"/>
</dbReference>
<dbReference type="Pfam" id="PF01627">
    <property type="entry name" value="Hpt"/>
    <property type="match status" value="1"/>
</dbReference>
<keyword evidence="4 9" id="KW-0597">Phosphoprotein</keyword>
<feature type="domain" description="HPt" evidence="13">
    <location>
        <begin position="2"/>
        <end position="106"/>
    </location>
</feature>
<dbReference type="SUPFAM" id="SSF47226">
    <property type="entry name" value="Histidine-containing phosphotransfer domain, HPT domain"/>
    <property type="match status" value="1"/>
</dbReference>
<keyword evidence="7" id="KW-0902">Two-component regulatory system</keyword>
<feature type="compositionally biased region" description="Low complexity" evidence="10">
    <location>
        <begin position="337"/>
        <end position="349"/>
    </location>
</feature>
<dbReference type="GO" id="GO:0005737">
    <property type="term" value="C:cytoplasm"/>
    <property type="evidence" value="ECO:0007669"/>
    <property type="project" value="InterPro"/>
</dbReference>
<feature type="region of interest" description="Disordered" evidence="10">
    <location>
        <begin position="313"/>
        <end position="362"/>
    </location>
</feature>
<evidence type="ECO:0000256" key="10">
    <source>
        <dbReference type="SAM" id="MobiDB-lite"/>
    </source>
</evidence>
<comment type="catalytic activity">
    <reaction evidence="1">
        <text>ATP + protein L-histidine = ADP + protein N-phospho-L-histidine.</text>
        <dbReference type="EC" id="2.7.13.3"/>
    </reaction>
</comment>
<dbReference type="Gene3D" id="1.20.120.160">
    <property type="entry name" value="HPT domain"/>
    <property type="match status" value="1"/>
</dbReference>
<dbReference type="Pfam" id="PF02895">
    <property type="entry name" value="H-kinase_dim"/>
    <property type="match status" value="1"/>
</dbReference>
<reference evidence="14" key="1">
    <citation type="submission" date="2022-05" db="EMBL/GenBank/DDBJ databases">
        <authorList>
            <person name="Yi M."/>
        </authorList>
    </citation>
    <scope>NUCLEOTIDE SEQUENCE</scope>
    <source>
        <strain evidence="14">DS2</strain>
    </source>
</reference>
<dbReference type="PROSITE" id="PS50851">
    <property type="entry name" value="CHEW"/>
    <property type="match status" value="1"/>
</dbReference>
<dbReference type="InterPro" id="IPR002545">
    <property type="entry name" value="CheW-lke_dom"/>
</dbReference>
<feature type="domain" description="CheW-like" evidence="12">
    <location>
        <begin position="609"/>
        <end position="743"/>
    </location>
</feature>
<keyword evidence="6" id="KW-0418">Kinase</keyword>
<dbReference type="AlphaFoldDB" id="A0AAW5HJU9"/>
<evidence type="ECO:0000256" key="9">
    <source>
        <dbReference type="PROSITE-ProRule" id="PRU00110"/>
    </source>
</evidence>
<dbReference type="FunFam" id="2.30.30.40:FF:000048">
    <property type="entry name" value="Chemotaxis protein CheA, putative"/>
    <property type="match status" value="1"/>
</dbReference>
<protein>
    <recommendedName>
        <fullName evidence="3">Chemotaxis protein CheA</fullName>
        <ecNumber evidence="2">2.7.13.3</ecNumber>
    </recommendedName>
</protein>
<evidence type="ECO:0000259" key="13">
    <source>
        <dbReference type="PROSITE" id="PS50894"/>
    </source>
</evidence>
<sequence>MSFGADEEILQDFLVEAGEILEQLSEQLVELESRPDDADLLNAIFRGFHTVKGGAGFLQLNELVECCHIAENVFDVLRKGERRVDAELMDVVLEALDTVNSMFGQVRERAEVTPATPELLAALARLAEPGAAEAVAAPPAPVADVAVAASAEAEEQHQDITDSEFEQLLDSLDAVKAQAAADEQMQGETVSGAGDEITDAEFESLLDQLHGKGQFSVEVAAPPVAVSSEATSDEITDAEFESLLDQLHGKGTFQVDALPAAQAPAPAVPDSSAASDEISEHEFEALLDQLHGKGKFGGDVAAVEAPAAAQAQAPAAAKAESQPVAKPAAAPAPSPASKPAAAPRAPAPAAEKHAASEAETTVRVDTARLDEIMNMVGELVLVRNRLVRLGLNSGDEAMSKAVSNLDVVTADLQTAVMKTRMQPIKKVFGRFPRLVRDLARQLKKEINLELVGEETDLDKNLVEALADPLVHLVRNAVDHGIEMPAEREASGKARTGRVVLSAEQEGDHILLSISDDGKGMDPNILRAKAVEKGLMDKDAAERLSESDCYNLIFAPGFSTKTEISDVSGRGVGMDVVKTKISQLNGSINIFSAKGQGSKIVIKVPLTLAIMPTLMVMLGNQAFAFPLVNVNEIFHLDLSRTNVVDGQEVVIVRDKALPLFYLKRWLVQGQVHEEQHEGHVVILSVGTQRIGFVVDQLVGQEEVVIKPLGKMLQGTPGMSGATITGDGRIALILDVPSMLKRYAARRI</sequence>
<dbReference type="InterPro" id="IPR036061">
    <property type="entry name" value="CheW-like_dom_sf"/>
</dbReference>
<dbReference type="InterPro" id="IPR036890">
    <property type="entry name" value="HATPase_C_sf"/>
</dbReference>
<dbReference type="CDD" id="cd00088">
    <property type="entry name" value="HPT"/>
    <property type="match status" value="1"/>
</dbReference>
<dbReference type="SUPFAM" id="SSF55874">
    <property type="entry name" value="ATPase domain of HSP90 chaperone/DNA topoisomerase II/histidine kinase"/>
    <property type="match status" value="1"/>
</dbReference>
<dbReference type="InterPro" id="IPR004105">
    <property type="entry name" value="CheA-like_dim"/>
</dbReference>
<dbReference type="InterPro" id="IPR036097">
    <property type="entry name" value="HisK_dim/P_sf"/>
</dbReference>
<dbReference type="SUPFAM" id="SSF47384">
    <property type="entry name" value="Homodimeric domain of signal transducing histidine kinase"/>
    <property type="match status" value="1"/>
</dbReference>
<dbReference type="SMART" id="SM00260">
    <property type="entry name" value="CheW"/>
    <property type="match status" value="1"/>
</dbReference>
<evidence type="ECO:0000256" key="2">
    <source>
        <dbReference type="ARBA" id="ARBA00012438"/>
    </source>
</evidence>
<dbReference type="SMART" id="SM01231">
    <property type="entry name" value="H-kinase_dim"/>
    <property type="match status" value="1"/>
</dbReference>
<dbReference type="InterPro" id="IPR051315">
    <property type="entry name" value="Bact_Chemotaxis_CheA"/>
</dbReference>
<dbReference type="SMART" id="SM00387">
    <property type="entry name" value="HATPase_c"/>
    <property type="match status" value="1"/>
</dbReference>
<dbReference type="GO" id="GO:0000155">
    <property type="term" value="F:phosphorelay sensor kinase activity"/>
    <property type="evidence" value="ECO:0007669"/>
    <property type="project" value="InterPro"/>
</dbReference>
<dbReference type="GO" id="GO:0006935">
    <property type="term" value="P:chemotaxis"/>
    <property type="evidence" value="ECO:0007669"/>
    <property type="project" value="InterPro"/>
</dbReference>
<accession>A0AAW5HJU9</accession>
<evidence type="ECO:0000259" key="12">
    <source>
        <dbReference type="PROSITE" id="PS50851"/>
    </source>
</evidence>
<dbReference type="Gene3D" id="2.30.30.40">
    <property type="entry name" value="SH3 Domains"/>
    <property type="match status" value="1"/>
</dbReference>
<name>A0AAW5HJU9_PSEPU</name>
<evidence type="ECO:0000256" key="6">
    <source>
        <dbReference type="ARBA" id="ARBA00022777"/>
    </source>
</evidence>
<evidence type="ECO:0000256" key="8">
    <source>
        <dbReference type="ARBA" id="ARBA00035100"/>
    </source>
</evidence>
<dbReference type="FunFam" id="3.30.565.10:FF:000016">
    <property type="entry name" value="Chemotaxis protein CheA, putative"/>
    <property type="match status" value="1"/>
</dbReference>
<comment type="caution">
    <text evidence="14">The sequence shown here is derived from an EMBL/GenBank/DDBJ whole genome shotgun (WGS) entry which is preliminary data.</text>
</comment>
<dbReference type="SUPFAM" id="SSF50341">
    <property type="entry name" value="CheW-like"/>
    <property type="match status" value="1"/>
</dbReference>
<dbReference type="InterPro" id="IPR036641">
    <property type="entry name" value="HPT_dom_sf"/>
</dbReference>
<evidence type="ECO:0000256" key="3">
    <source>
        <dbReference type="ARBA" id="ARBA00021495"/>
    </source>
</evidence>
<dbReference type="Proteomes" id="UP001202943">
    <property type="component" value="Unassembled WGS sequence"/>
</dbReference>
<evidence type="ECO:0000259" key="11">
    <source>
        <dbReference type="PROSITE" id="PS50109"/>
    </source>
</evidence>
<evidence type="ECO:0000313" key="15">
    <source>
        <dbReference type="Proteomes" id="UP001202943"/>
    </source>
</evidence>
<dbReference type="PANTHER" id="PTHR43395">
    <property type="entry name" value="SENSOR HISTIDINE KINASE CHEA"/>
    <property type="match status" value="1"/>
</dbReference>
<dbReference type="CDD" id="cd00731">
    <property type="entry name" value="CheA_reg"/>
    <property type="match status" value="1"/>
</dbReference>
<evidence type="ECO:0000256" key="5">
    <source>
        <dbReference type="ARBA" id="ARBA00022679"/>
    </source>
</evidence>
<dbReference type="EC" id="2.7.13.3" evidence="2"/>
<evidence type="ECO:0000256" key="4">
    <source>
        <dbReference type="ARBA" id="ARBA00022553"/>
    </source>
</evidence>
<feature type="domain" description="Histidine kinase" evidence="11">
    <location>
        <begin position="398"/>
        <end position="607"/>
    </location>
</feature>
<feature type="modified residue" description="Phosphohistidine" evidence="9">
    <location>
        <position position="49"/>
    </location>
</feature>
<dbReference type="InterPro" id="IPR005467">
    <property type="entry name" value="His_kinase_dom"/>
</dbReference>
<evidence type="ECO:0000256" key="7">
    <source>
        <dbReference type="ARBA" id="ARBA00023012"/>
    </source>
</evidence>
<gene>
    <name evidence="14" type="ORF">M8C81_19045</name>
</gene>
<dbReference type="RefSeq" id="WP_252460545.1">
    <property type="nucleotide sequence ID" value="NZ_JAMHFX010000205.1"/>
</dbReference>
<dbReference type="InterPro" id="IPR037006">
    <property type="entry name" value="CheA-like_homodim_sf"/>
</dbReference>
<dbReference type="Gene3D" id="3.30.565.10">
    <property type="entry name" value="Histidine kinase-like ATPase, C-terminal domain"/>
    <property type="match status" value="1"/>
</dbReference>
<comment type="function">
    <text evidence="8">Involved in the transmission of sensory signals from the chemoreceptors to the flagellar motors. CheA is autophosphorylated; it can transfer its phosphate group to either CheB or CheY.</text>
</comment>
<keyword evidence="5" id="KW-0808">Transferase</keyword>
<dbReference type="EMBL" id="JAMHFX010000205">
    <property type="protein sequence ID" value="MCO1622705.1"/>
    <property type="molecule type" value="Genomic_DNA"/>
</dbReference>
<dbReference type="SMART" id="SM00073">
    <property type="entry name" value="HPT"/>
    <property type="match status" value="1"/>
</dbReference>
<feature type="compositionally biased region" description="Basic and acidic residues" evidence="10">
    <location>
        <begin position="350"/>
        <end position="362"/>
    </location>
</feature>
<feature type="compositionally biased region" description="Low complexity" evidence="10">
    <location>
        <begin position="313"/>
        <end position="329"/>
    </location>
</feature>
<dbReference type="PANTHER" id="PTHR43395:SF1">
    <property type="entry name" value="CHEMOTAXIS PROTEIN CHEA"/>
    <property type="match status" value="1"/>
</dbReference>
<dbReference type="FunFam" id="1.20.120.160:FF:000008">
    <property type="entry name" value="Chemotaxis sensor histidine kinase CheA"/>
    <property type="match status" value="1"/>
</dbReference>
<dbReference type="InterPro" id="IPR003594">
    <property type="entry name" value="HATPase_dom"/>
</dbReference>
<dbReference type="PRINTS" id="PR00344">
    <property type="entry name" value="BCTRLSENSOR"/>
</dbReference>
<evidence type="ECO:0000313" key="14">
    <source>
        <dbReference type="EMBL" id="MCO1622705.1"/>
    </source>
</evidence>
<proteinExistence type="predicted"/>
<dbReference type="CDD" id="cd16916">
    <property type="entry name" value="HATPase_CheA-like"/>
    <property type="match status" value="1"/>
</dbReference>
<dbReference type="Gene3D" id="1.10.287.560">
    <property type="entry name" value="Histidine kinase CheA-like, homodimeric domain"/>
    <property type="match status" value="1"/>
</dbReference>
<organism evidence="14 15">
    <name type="scientific">Pseudomonas putida</name>
    <name type="common">Arthrobacter siderocapsulatus</name>
    <dbReference type="NCBI Taxonomy" id="303"/>
    <lineage>
        <taxon>Bacteria</taxon>
        <taxon>Pseudomonadati</taxon>
        <taxon>Pseudomonadota</taxon>
        <taxon>Gammaproteobacteria</taxon>
        <taxon>Pseudomonadales</taxon>
        <taxon>Pseudomonadaceae</taxon>
        <taxon>Pseudomonas</taxon>
    </lineage>
</organism>
<dbReference type="PROSITE" id="PS50894">
    <property type="entry name" value="HPT"/>
    <property type="match status" value="1"/>
</dbReference>
<evidence type="ECO:0000256" key="1">
    <source>
        <dbReference type="ARBA" id="ARBA00000085"/>
    </source>
</evidence>